<keyword evidence="4" id="KW-1185">Reference proteome</keyword>
<dbReference type="PANTHER" id="PTHR10907">
    <property type="entry name" value="REGUCALCIN"/>
    <property type="match status" value="1"/>
</dbReference>
<evidence type="ECO:0000313" key="4">
    <source>
        <dbReference type="Proteomes" id="UP001430848"/>
    </source>
</evidence>
<dbReference type="Gene3D" id="2.120.10.30">
    <property type="entry name" value="TolB, C-terminal domain"/>
    <property type="match status" value="1"/>
</dbReference>
<evidence type="ECO:0000259" key="2">
    <source>
        <dbReference type="Pfam" id="PF08450"/>
    </source>
</evidence>
<proteinExistence type="inferred from homology"/>
<name>A0ABR1NQ56_DIAER</name>
<protein>
    <recommendedName>
        <fullName evidence="2">SMP-30/Gluconolactonase/LRE-like region domain-containing protein</fullName>
    </recommendedName>
</protein>
<reference evidence="3 4" key="1">
    <citation type="submission" date="2024-02" db="EMBL/GenBank/DDBJ databases">
        <title>De novo assembly and annotation of 12 fungi associated with fruit tree decline syndrome in Ontario, Canada.</title>
        <authorList>
            <person name="Sulman M."/>
            <person name="Ellouze W."/>
            <person name="Ilyukhin E."/>
        </authorList>
    </citation>
    <scope>NUCLEOTIDE SEQUENCE [LARGE SCALE GENOMIC DNA]</scope>
    <source>
        <strain evidence="3 4">M169</strain>
    </source>
</reference>
<dbReference type="SUPFAM" id="SSF63829">
    <property type="entry name" value="Calcium-dependent phosphotriesterase"/>
    <property type="match status" value="1"/>
</dbReference>
<gene>
    <name evidence="3" type="ORF">SLS63_012849</name>
</gene>
<sequence>MVKTYTVDKPLFKLGNTLGEGCVWDSRTKRLYFVDIDQKKLYTYKPSSGTIGYDVFDHKITAIALLEKGEGLIAVADDFFAFIPPSSIPFPPTGSRQPLKRILTSVNLASNEKRFNDGAVDPKGRFVAGTMGFEHGSKFGKMYALSEDCREAPLVQEGVTCTNGMGWSKDGKTMYFTDSWVKEIVTFDYDLSSGKMENRRVLSNLQDYGEPDGMCQDTDGGIWTCRWQAGKVIRLTESGEVDVIIDFPTAWHMTCCIFGGENSDELYVTTAASDYNGEVLPERFDGGSLFVVKGLGFTGVERGRFRGSMEDLP</sequence>
<accession>A0ABR1NQ56</accession>
<evidence type="ECO:0000313" key="3">
    <source>
        <dbReference type="EMBL" id="KAK7710886.1"/>
    </source>
</evidence>
<dbReference type="InterPro" id="IPR011042">
    <property type="entry name" value="6-blade_b-propeller_TolB-like"/>
</dbReference>
<comment type="similarity">
    <text evidence="1">Belongs to the SMP-30/CGR1 family.</text>
</comment>
<dbReference type="PRINTS" id="PR01790">
    <property type="entry name" value="SMP30FAMILY"/>
</dbReference>
<dbReference type="EMBL" id="JAKNSF020000153">
    <property type="protein sequence ID" value="KAK7710886.1"/>
    <property type="molecule type" value="Genomic_DNA"/>
</dbReference>
<organism evidence="3 4">
    <name type="scientific">Diaporthe eres</name>
    <name type="common">Phomopsis oblonga</name>
    <dbReference type="NCBI Taxonomy" id="83184"/>
    <lineage>
        <taxon>Eukaryota</taxon>
        <taxon>Fungi</taxon>
        <taxon>Dikarya</taxon>
        <taxon>Ascomycota</taxon>
        <taxon>Pezizomycotina</taxon>
        <taxon>Sordariomycetes</taxon>
        <taxon>Sordariomycetidae</taxon>
        <taxon>Diaporthales</taxon>
        <taxon>Diaporthaceae</taxon>
        <taxon>Diaporthe</taxon>
        <taxon>Diaporthe eres species complex</taxon>
    </lineage>
</organism>
<comment type="caution">
    <text evidence="3">The sequence shown here is derived from an EMBL/GenBank/DDBJ whole genome shotgun (WGS) entry which is preliminary data.</text>
</comment>
<dbReference type="PANTHER" id="PTHR10907:SF47">
    <property type="entry name" value="REGUCALCIN"/>
    <property type="match status" value="1"/>
</dbReference>
<feature type="domain" description="SMP-30/Gluconolactonase/LRE-like region" evidence="2">
    <location>
        <begin position="18"/>
        <end position="271"/>
    </location>
</feature>
<dbReference type="InterPro" id="IPR013658">
    <property type="entry name" value="SGL"/>
</dbReference>
<dbReference type="Pfam" id="PF08450">
    <property type="entry name" value="SGL"/>
    <property type="match status" value="1"/>
</dbReference>
<dbReference type="Proteomes" id="UP001430848">
    <property type="component" value="Unassembled WGS sequence"/>
</dbReference>
<dbReference type="InterPro" id="IPR005511">
    <property type="entry name" value="SMP-30"/>
</dbReference>
<evidence type="ECO:0000256" key="1">
    <source>
        <dbReference type="ARBA" id="ARBA00008853"/>
    </source>
</evidence>